<dbReference type="CDD" id="cd03801">
    <property type="entry name" value="GT4_PimA-like"/>
    <property type="match status" value="1"/>
</dbReference>
<sequence length="417" mass="48322">MQKTKILIIGFTWPEPATTAAGNRMYELLNFFLEEQHHITFASTANKTDFSLNLEKFGIDEQQIILNDSSFDLFVKKLNPDIVLFDRYLTEEQFGWRVQEQVPNALRILDTEDLHSLRTVRQSSHKKQRPFALDDWLTHDMTKREIASIFRCDLSLIISSFEMDLLVNKLKIPPELLLHLPFMVDMKKNLNAIKLPFENRNHFICMGNGQHQPNVDALIWLKKEIWPLLKKELPKAELHIYGAYLKQQIQEMHNEKLGFLIKGWAQNAQETMQRYKVCLAPLRFGAGIKGKLLLSMQAGTPSVTTTIGAEGMHGQLAWGGSVANTANDIANESIRHFLDSTCWQESQKNGFTILKAWYDKEMLQNRLRNCLTHLSKNLKEHRSQNFIGAMLNYQTMQATKYMSKWIEEKSSRNQSHK</sequence>
<organism evidence="1 2">
    <name type="scientific">Euzebyella marina</name>
    <dbReference type="NCBI Taxonomy" id="1761453"/>
    <lineage>
        <taxon>Bacteria</taxon>
        <taxon>Pseudomonadati</taxon>
        <taxon>Bacteroidota</taxon>
        <taxon>Flavobacteriia</taxon>
        <taxon>Flavobacteriales</taxon>
        <taxon>Flavobacteriaceae</taxon>
        <taxon>Euzebyella</taxon>
    </lineage>
</organism>
<dbReference type="EMBL" id="CP032050">
    <property type="protein sequence ID" value="AYN68070.1"/>
    <property type="molecule type" value="Genomic_DNA"/>
</dbReference>
<proteinExistence type="predicted"/>
<dbReference type="Pfam" id="PF13692">
    <property type="entry name" value="Glyco_trans_1_4"/>
    <property type="match status" value="1"/>
</dbReference>
<gene>
    <name evidence="1" type="ORF">D1013_12145</name>
</gene>
<reference evidence="1 2" key="1">
    <citation type="submission" date="2018-08" db="EMBL/GenBank/DDBJ databases">
        <title>The reduced genetic potential of extracellular carbohydrate catabolism in Euzebyella marina RN62, a Flavobacteriia bacterium isolated from the hadal water.</title>
        <authorList>
            <person name="Xue C."/>
        </authorList>
    </citation>
    <scope>NUCLEOTIDE SEQUENCE [LARGE SCALE GENOMIC DNA]</scope>
    <source>
        <strain evidence="1 2">RN62</strain>
    </source>
</reference>
<keyword evidence="2" id="KW-1185">Reference proteome</keyword>
<dbReference type="OrthoDB" id="9807209at2"/>
<dbReference type="GO" id="GO:0016740">
    <property type="term" value="F:transferase activity"/>
    <property type="evidence" value="ECO:0007669"/>
    <property type="project" value="UniProtKB-KW"/>
</dbReference>
<dbReference type="Gene3D" id="3.40.50.2000">
    <property type="entry name" value="Glycogen Phosphorylase B"/>
    <property type="match status" value="1"/>
</dbReference>
<keyword evidence="1" id="KW-0808">Transferase</keyword>
<protein>
    <submittedName>
        <fullName evidence="1">Glycosyltransferase</fullName>
    </submittedName>
</protein>
<dbReference type="KEGG" id="emar:D1013_12145"/>
<evidence type="ECO:0000313" key="2">
    <source>
        <dbReference type="Proteomes" id="UP000276309"/>
    </source>
</evidence>
<dbReference type="RefSeq" id="WP_121849085.1">
    <property type="nucleotide sequence ID" value="NZ_CP032050.1"/>
</dbReference>
<dbReference type="SUPFAM" id="SSF53756">
    <property type="entry name" value="UDP-Glycosyltransferase/glycogen phosphorylase"/>
    <property type="match status" value="1"/>
</dbReference>
<evidence type="ECO:0000313" key="1">
    <source>
        <dbReference type="EMBL" id="AYN68070.1"/>
    </source>
</evidence>
<name>A0A3G2L721_9FLAO</name>
<dbReference type="Proteomes" id="UP000276309">
    <property type="component" value="Chromosome"/>
</dbReference>
<accession>A0A3G2L721</accession>
<dbReference type="AlphaFoldDB" id="A0A3G2L721"/>